<dbReference type="NCBIfam" id="TIGR01175">
    <property type="entry name" value="pilM"/>
    <property type="match status" value="1"/>
</dbReference>
<dbReference type="Proteomes" id="UP000177996">
    <property type="component" value="Unassembled WGS sequence"/>
</dbReference>
<dbReference type="Pfam" id="PF11104">
    <property type="entry name" value="PilM_2"/>
    <property type="match status" value="1"/>
</dbReference>
<evidence type="ECO:0008006" key="3">
    <source>
        <dbReference type="Google" id="ProtNLM"/>
    </source>
</evidence>
<comment type="caution">
    <text evidence="1">The sequence shown here is derived from an EMBL/GenBank/DDBJ whole genome shotgun (WGS) entry which is preliminary data.</text>
</comment>
<accession>A0A1G2D529</accession>
<name>A0A1G2D529_9BACT</name>
<proteinExistence type="predicted"/>
<gene>
    <name evidence="1" type="ORF">A3D65_04040</name>
</gene>
<dbReference type="SUPFAM" id="SSF53067">
    <property type="entry name" value="Actin-like ATPase domain"/>
    <property type="match status" value="2"/>
</dbReference>
<dbReference type="CDD" id="cd24049">
    <property type="entry name" value="ASKHA_NBD_PilM"/>
    <property type="match status" value="1"/>
</dbReference>
<dbReference type="PIRSF" id="PIRSF019169">
    <property type="entry name" value="PilM"/>
    <property type="match status" value="1"/>
</dbReference>
<sequence length="324" mass="35032">MASIFTTPKFLAMSAVGLDVSAGAVRFIELEPGRGGLVVSRFAAHSFPIGIVSGGHIEDKKKLTEAISGLASEHRLSYANVALPEEQGYLANMRIPRVTPKELRGAVELHLEEHIPIPANDAVFDYVVIDDHANRHKDFVDVAVSAFPRAVVEEYLEVFHGAGITPKAFELESGAMARAVIPKGDKGTFLVADIGKMTTEVFVAAKSVVQFSASLDIGGHYLTQAIERAMNISYEDAETLKAKDGLVAGETETPARTAMLPVLLDLRTRLLRHYSYWQTHHADKVGGNIECVYITGGGANLKGIEEYLALGLEVKIVPANPWGN</sequence>
<protein>
    <recommendedName>
        <fullName evidence="3">SHS2 domain-containing protein</fullName>
    </recommendedName>
</protein>
<dbReference type="EMBL" id="MHLL01000028">
    <property type="protein sequence ID" value="OGZ08746.1"/>
    <property type="molecule type" value="Genomic_DNA"/>
</dbReference>
<dbReference type="Gene3D" id="3.30.420.40">
    <property type="match status" value="2"/>
</dbReference>
<dbReference type="AlphaFoldDB" id="A0A1G2D529"/>
<organism evidence="1 2">
    <name type="scientific">Candidatus Lloydbacteria bacterium RIFCSPHIGHO2_02_FULL_50_13</name>
    <dbReference type="NCBI Taxonomy" id="1798661"/>
    <lineage>
        <taxon>Bacteria</taxon>
        <taxon>Candidatus Lloydiibacteriota</taxon>
    </lineage>
</organism>
<dbReference type="InterPro" id="IPR050696">
    <property type="entry name" value="FtsA/MreB"/>
</dbReference>
<evidence type="ECO:0000313" key="2">
    <source>
        <dbReference type="Proteomes" id="UP000177996"/>
    </source>
</evidence>
<dbReference type="Gene3D" id="3.30.1490.300">
    <property type="match status" value="1"/>
</dbReference>
<dbReference type="InterPro" id="IPR043129">
    <property type="entry name" value="ATPase_NBD"/>
</dbReference>
<feature type="non-terminal residue" evidence="1">
    <location>
        <position position="324"/>
    </location>
</feature>
<dbReference type="InterPro" id="IPR005883">
    <property type="entry name" value="PilM"/>
</dbReference>
<dbReference type="STRING" id="1798661.A3D65_04040"/>
<evidence type="ECO:0000313" key="1">
    <source>
        <dbReference type="EMBL" id="OGZ08746.1"/>
    </source>
</evidence>
<dbReference type="PANTHER" id="PTHR32432:SF3">
    <property type="entry name" value="ETHANOLAMINE UTILIZATION PROTEIN EUTJ"/>
    <property type="match status" value="1"/>
</dbReference>
<reference evidence="1 2" key="1">
    <citation type="journal article" date="2016" name="Nat. Commun.">
        <title>Thousands of microbial genomes shed light on interconnected biogeochemical processes in an aquifer system.</title>
        <authorList>
            <person name="Anantharaman K."/>
            <person name="Brown C.T."/>
            <person name="Hug L.A."/>
            <person name="Sharon I."/>
            <person name="Castelle C.J."/>
            <person name="Probst A.J."/>
            <person name="Thomas B.C."/>
            <person name="Singh A."/>
            <person name="Wilkins M.J."/>
            <person name="Karaoz U."/>
            <person name="Brodie E.L."/>
            <person name="Williams K.H."/>
            <person name="Hubbard S.S."/>
            <person name="Banfield J.F."/>
        </authorList>
    </citation>
    <scope>NUCLEOTIDE SEQUENCE [LARGE SCALE GENOMIC DNA]</scope>
</reference>
<dbReference type="PANTHER" id="PTHR32432">
    <property type="entry name" value="CELL DIVISION PROTEIN FTSA-RELATED"/>
    <property type="match status" value="1"/>
</dbReference>